<evidence type="ECO:0000313" key="1">
    <source>
        <dbReference type="EMBL" id="CAD1477005.1"/>
    </source>
</evidence>
<evidence type="ECO:0000313" key="2">
    <source>
        <dbReference type="Proteomes" id="UP000752696"/>
    </source>
</evidence>
<comment type="caution">
    <text evidence="1">The sequence shown here is derived from an EMBL/GenBank/DDBJ whole genome shotgun (WGS) entry which is preliminary data.</text>
</comment>
<gene>
    <name evidence="1" type="ORF">MHI_LOCUS700740</name>
</gene>
<feature type="non-terminal residue" evidence="1">
    <location>
        <position position="1"/>
    </location>
</feature>
<protein>
    <submittedName>
        <fullName evidence="1">Uncharacterized protein</fullName>
    </submittedName>
</protein>
<dbReference type="EMBL" id="CAJDYZ010009749">
    <property type="protein sequence ID" value="CAD1477005.1"/>
    <property type="molecule type" value="Genomic_DNA"/>
</dbReference>
<dbReference type="Proteomes" id="UP000752696">
    <property type="component" value="Unassembled WGS sequence"/>
</dbReference>
<accession>A0A6V7HCP3</accession>
<keyword evidence="2" id="KW-1185">Reference proteome</keyword>
<feature type="non-terminal residue" evidence="1">
    <location>
        <position position="88"/>
    </location>
</feature>
<dbReference type="AlphaFoldDB" id="A0A6V7HCP3"/>
<reference evidence="1" key="1">
    <citation type="submission" date="2020-07" db="EMBL/GenBank/DDBJ databases">
        <authorList>
            <person name="Nazaruddin N."/>
        </authorList>
    </citation>
    <scope>NUCLEOTIDE SEQUENCE</scope>
</reference>
<organism evidence="1 2">
    <name type="scientific">Heterotrigona itama</name>
    <dbReference type="NCBI Taxonomy" id="395501"/>
    <lineage>
        <taxon>Eukaryota</taxon>
        <taxon>Metazoa</taxon>
        <taxon>Ecdysozoa</taxon>
        <taxon>Arthropoda</taxon>
        <taxon>Hexapoda</taxon>
        <taxon>Insecta</taxon>
        <taxon>Pterygota</taxon>
        <taxon>Neoptera</taxon>
        <taxon>Endopterygota</taxon>
        <taxon>Hymenoptera</taxon>
        <taxon>Apocrita</taxon>
        <taxon>Aculeata</taxon>
        <taxon>Apoidea</taxon>
        <taxon>Anthophila</taxon>
        <taxon>Apidae</taxon>
        <taxon>Heterotrigona</taxon>
    </lineage>
</organism>
<name>A0A6V7HCP3_9HYME</name>
<proteinExistence type="predicted"/>
<sequence length="88" mass="10109">GRMGTRCRWYSAVGIRKHRGTRGAFYDRLRKLRLLCTSGLDSRSTSRRTDLVIVDQSFSEKYCKFKNICVTTVAEMSGHGFEKASRKI</sequence>